<dbReference type="Proteomes" id="UP001071279">
    <property type="component" value="Unassembled WGS sequence"/>
</dbReference>
<protein>
    <recommendedName>
        <fullName evidence="4">Outer membrane protein beta-barrel domain-containing protein</fullName>
    </recommendedName>
</protein>
<feature type="chain" id="PRO_5042826635" description="Outer membrane protein beta-barrel domain-containing protein" evidence="1">
    <location>
        <begin position="22"/>
        <end position="254"/>
    </location>
</feature>
<dbReference type="RefSeq" id="WP_029346166.1">
    <property type="nucleotide sequence ID" value="NZ_BAZA01000180.1"/>
</dbReference>
<proteinExistence type="predicted"/>
<dbReference type="AlphaFoldDB" id="A0AAP3HDN0"/>
<dbReference type="Gene3D" id="2.40.160.20">
    <property type="match status" value="1"/>
</dbReference>
<dbReference type="InterPro" id="IPR011250">
    <property type="entry name" value="OMP/PagP_B-barrel"/>
</dbReference>
<dbReference type="SUPFAM" id="SSF56925">
    <property type="entry name" value="OMPA-like"/>
    <property type="match status" value="1"/>
</dbReference>
<feature type="signal peptide" evidence="1">
    <location>
        <begin position="1"/>
        <end position="21"/>
    </location>
</feature>
<evidence type="ECO:0000313" key="2">
    <source>
        <dbReference type="EMBL" id="MCZ4719484.1"/>
    </source>
</evidence>
<evidence type="ECO:0000313" key="3">
    <source>
        <dbReference type="Proteomes" id="UP001071279"/>
    </source>
</evidence>
<name>A0AAP3HDN0_LEGPN</name>
<sequence>MKKLTQLSVLSGLLLSGSTFAFNQPQGFYVGILGEISHGPSSEDIAFLYEDRNTYTGTVKYSSVSGGGGAVLGYKISHYRIEGEVLYNRISTGPLTINTCTLQSPNVFTPTGVCPPGVPPSGYDNFRVNGTGYDGSSAALYGLLNLYYDFFSSVHESTYVPYIGLGAGQVRIQNRSNFVKTVLGRLPPSFGTSSTMVSGAGQGIIGVGYLMDDFAWLAMDFRFLTTNSLSDFNNKRYTLSTFNVGVNFTFDKST</sequence>
<accession>A0AAP3HDN0</accession>
<gene>
    <name evidence="2" type="ORF">O6C86_09695</name>
</gene>
<organism evidence="2 3">
    <name type="scientific">Legionella pneumophila</name>
    <dbReference type="NCBI Taxonomy" id="446"/>
    <lineage>
        <taxon>Bacteria</taxon>
        <taxon>Pseudomonadati</taxon>
        <taxon>Pseudomonadota</taxon>
        <taxon>Gammaproteobacteria</taxon>
        <taxon>Legionellales</taxon>
        <taxon>Legionellaceae</taxon>
        <taxon>Legionella</taxon>
    </lineage>
</organism>
<keyword evidence="1" id="KW-0732">Signal</keyword>
<evidence type="ECO:0000256" key="1">
    <source>
        <dbReference type="SAM" id="SignalP"/>
    </source>
</evidence>
<comment type="caution">
    <text evidence="2">The sequence shown here is derived from an EMBL/GenBank/DDBJ whole genome shotgun (WGS) entry which is preliminary data.</text>
</comment>
<evidence type="ECO:0008006" key="4">
    <source>
        <dbReference type="Google" id="ProtNLM"/>
    </source>
</evidence>
<reference evidence="2" key="1">
    <citation type="submission" date="2022-12" db="EMBL/GenBank/DDBJ databases">
        <title>Comparative genomics of Legionella pneumophila isolates from the West Bank and Germany support molecular epidemiology of Legionnaires disease.</title>
        <authorList>
            <person name="Zayed A.R."/>
            <person name="Bitar D.M."/>
            <person name="Steinert M."/>
            <person name="Lueck C."/>
            <person name="Brettar I."/>
            <person name="Hoefle M.G."/>
            <person name="Bunk B."/>
        </authorList>
    </citation>
    <scope>NUCLEOTIDE SEQUENCE</scope>
    <source>
        <strain evidence="2">H23</strain>
    </source>
</reference>
<dbReference type="EMBL" id="JAPXIC010000066">
    <property type="protein sequence ID" value="MCZ4719484.1"/>
    <property type="molecule type" value="Genomic_DNA"/>
</dbReference>